<dbReference type="Proteomes" id="UP000178912">
    <property type="component" value="Unassembled WGS sequence"/>
</dbReference>
<organism evidence="1 3">
    <name type="scientific">Rhynchosporium agropyri</name>
    <dbReference type="NCBI Taxonomy" id="914238"/>
    <lineage>
        <taxon>Eukaryota</taxon>
        <taxon>Fungi</taxon>
        <taxon>Dikarya</taxon>
        <taxon>Ascomycota</taxon>
        <taxon>Pezizomycotina</taxon>
        <taxon>Leotiomycetes</taxon>
        <taxon>Helotiales</taxon>
        <taxon>Ploettnerulaceae</taxon>
        <taxon>Rhynchosporium</taxon>
    </lineage>
</organism>
<reference evidence="3" key="2">
    <citation type="submission" date="2016-03" db="EMBL/GenBank/DDBJ databases">
        <authorList>
            <person name="Guldener U."/>
        </authorList>
    </citation>
    <scope>NUCLEOTIDE SEQUENCE [LARGE SCALE GENOMIC DNA]</scope>
    <source>
        <strain evidence="3">04CH-RAC-A.6.1</strain>
    </source>
</reference>
<dbReference type="EMBL" id="FJUX01000258">
    <property type="protein sequence ID" value="CZT13949.1"/>
    <property type="molecule type" value="Genomic_DNA"/>
</dbReference>
<evidence type="ECO:0000313" key="1">
    <source>
        <dbReference type="EMBL" id="CZT09716.1"/>
    </source>
</evidence>
<dbReference type="AlphaFoldDB" id="A0A1E1LGT3"/>
<dbReference type="OrthoDB" id="3439190at2759"/>
<dbReference type="EMBL" id="FJUX01000118">
    <property type="protein sequence ID" value="CZT09716.1"/>
    <property type="molecule type" value="Genomic_DNA"/>
</dbReference>
<evidence type="ECO:0000313" key="3">
    <source>
        <dbReference type="Proteomes" id="UP000178912"/>
    </source>
</evidence>
<proteinExistence type="predicted"/>
<protein>
    <submittedName>
        <fullName evidence="1">Uncharacterized protein</fullName>
    </submittedName>
</protein>
<reference evidence="1" key="1">
    <citation type="submission" date="2016-03" db="EMBL/GenBank/DDBJ databases">
        <authorList>
            <person name="Ploux O."/>
        </authorList>
    </citation>
    <scope>NUCLEOTIDE SEQUENCE [LARGE SCALE GENOMIC DNA]</scope>
    <source>
        <strain evidence="1">04CH-RAC-A.6.1</strain>
    </source>
</reference>
<evidence type="ECO:0000313" key="2">
    <source>
        <dbReference type="EMBL" id="CZT13949.1"/>
    </source>
</evidence>
<accession>A0A1E1LGT3</accession>
<gene>
    <name evidence="1" type="ORF">RAG0_14384</name>
    <name evidence="2" type="ORF">RAG0_17576</name>
</gene>
<sequence>MYLAFNGDKFKADSLKVLWITSFLRDTIAHWIEPALSDYLVNRYLTGACSTAITEKS</sequence>
<keyword evidence="3" id="KW-1185">Reference proteome</keyword>
<name>A0A1E1LGT3_9HELO</name>